<dbReference type="Gene3D" id="3.30.70.100">
    <property type="match status" value="1"/>
</dbReference>
<accession>A0A382XXZ6</accession>
<dbReference type="AlphaFoldDB" id="A0A382XXZ6"/>
<dbReference type="Pfam" id="PF05336">
    <property type="entry name" value="rhaM"/>
    <property type="match status" value="1"/>
</dbReference>
<feature type="non-terminal residue" evidence="1">
    <location>
        <position position="1"/>
    </location>
</feature>
<proteinExistence type="predicted"/>
<evidence type="ECO:0000313" key="1">
    <source>
        <dbReference type="EMBL" id="SVD75997.1"/>
    </source>
</evidence>
<name>A0A382XXZ6_9ZZZZ</name>
<dbReference type="PANTHER" id="PTHR43239:SF1">
    <property type="entry name" value="UPF0734 PROTEIN DDB_G0273871_DDB_G0273177"/>
    <property type="match status" value="1"/>
</dbReference>
<organism evidence="1">
    <name type="scientific">marine metagenome</name>
    <dbReference type="NCBI Taxonomy" id="408172"/>
    <lineage>
        <taxon>unclassified sequences</taxon>
        <taxon>metagenomes</taxon>
        <taxon>ecological metagenomes</taxon>
    </lineage>
</organism>
<sequence length="117" mass="13760">VKHFGLTLQLKADPALIEQYKAHHRDPWPEPLQGLSEVGVEQMHIFLLGTRMFMHMSTVDDFEPERDFARYVEQNPKAAKWDELMRTFQEPVPEAGEGEWWALMECVFDLDRHLPKP</sequence>
<dbReference type="InterPro" id="IPR008000">
    <property type="entry name" value="Rham/fucose_mutarotase"/>
</dbReference>
<protein>
    <recommendedName>
        <fullName evidence="2">L-rhamnose mutarotase</fullName>
    </recommendedName>
</protein>
<dbReference type="PANTHER" id="PTHR43239">
    <property type="entry name" value="UPF0734 PROTEIN DDB_G0273871/DDB_G0273177"/>
    <property type="match status" value="1"/>
</dbReference>
<dbReference type="InterPro" id="IPR052996">
    <property type="entry name" value="Carb_Metab_Mutarotase"/>
</dbReference>
<evidence type="ECO:0008006" key="2">
    <source>
        <dbReference type="Google" id="ProtNLM"/>
    </source>
</evidence>
<dbReference type="InterPro" id="IPR011008">
    <property type="entry name" value="Dimeric_a/b-barrel"/>
</dbReference>
<dbReference type="EMBL" id="UINC01171431">
    <property type="protein sequence ID" value="SVD75997.1"/>
    <property type="molecule type" value="Genomic_DNA"/>
</dbReference>
<reference evidence="1" key="1">
    <citation type="submission" date="2018-05" db="EMBL/GenBank/DDBJ databases">
        <authorList>
            <person name="Lanie J.A."/>
            <person name="Ng W.-L."/>
            <person name="Kazmierczak K.M."/>
            <person name="Andrzejewski T.M."/>
            <person name="Davidsen T.M."/>
            <person name="Wayne K.J."/>
            <person name="Tettelin H."/>
            <person name="Glass J.I."/>
            <person name="Rusch D."/>
            <person name="Podicherti R."/>
            <person name="Tsui H.-C.T."/>
            <person name="Winkler M.E."/>
        </authorList>
    </citation>
    <scope>NUCLEOTIDE SEQUENCE</scope>
</reference>
<dbReference type="GO" id="GO:0016857">
    <property type="term" value="F:racemase and epimerase activity, acting on carbohydrates and derivatives"/>
    <property type="evidence" value="ECO:0007669"/>
    <property type="project" value="InterPro"/>
</dbReference>
<gene>
    <name evidence="1" type="ORF">METZ01_LOCUS428851</name>
</gene>
<dbReference type="SUPFAM" id="SSF54909">
    <property type="entry name" value="Dimeric alpha+beta barrel"/>
    <property type="match status" value="1"/>
</dbReference>